<dbReference type="RefSeq" id="WP_015279928.1">
    <property type="nucleotide sequence ID" value="NC_019940.1"/>
</dbReference>
<dbReference type="PANTHER" id="PTHR34322">
    <property type="entry name" value="TRANSPOSASE, Y1_TNP DOMAIN-CONTAINING"/>
    <property type="match status" value="1"/>
</dbReference>
<dbReference type="GO" id="GO:0003677">
    <property type="term" value="F:DNA binding"/>
    <property type="evidence" value="ECO:0007669"/>
    <property type="project" value="InterPro"/>
</dbReference>
<protein>
    <submittedName>
        <fullName evidence="2">Transposase</fullName>
    </submittedName>
</protein>
<keyword evidence="3" id="KW-1185">Reference proteome</keyword>
<name>L0GSN8_9GAMM</name>
<organism evidence="2 3">
    <name type="scientific">Thioflavicoccus mobilis 8321</name>
    <dbReference type="NCBI Taxonomy" id="765912"/>
    <lineage>
        <taxon>Bacteria</taxon>
        <taxon>Pseudomonadati</taxon>
        <taxon>Pseudomonadota</taxon>
        <taxon>Gammaproteobacteria</taxon>
        <taxon>Chromatiales</taxon>
        <taxon>Chromatiaceae</taxon>
        <taxon>Thioflavicoccus</taxon>
    </lineage>
</organism>
<dbReference type="HOGENOM" id="CLU_068226_1_2_6"/>
<dbReference type="InterPro" id="IPR002686">
    <property type="entry name" value="Transposase_17"/>
</dbReference>
<evidence type="ECO:0000313" key="2">
    <source>
        <dbReference type="EMBL" id="AGA89783.1"/>
    </source>
</evidence>
<dbReference type="OrthoDB" id="9814067at2"/>
<dbReference type="AlphaFoldDB" id="L0GSN8"/>
<dbReference type="KEGG" id="tmb:Thimo_0957"/>
<proteinExistence type="predicted"/>
<dbReference type="EMBL" id="CP003051">
    <property type="protein sequence ID" value="AGA89783.1"/>
    <property type="molecule type" value="Genomic_DNA"/>
</dbReference>
<dbReference type="SMART" id="SM01321">
    <property type="entry name" value="Y1_Tnp"/>
    <property type="match status" value="1"/>
</dbReference>
<dbReference type="Gene3D" id="3.30.70.1290">
    <property type="entry name" value="Transposase IS200-like"/>
    <property type="match status" value="1"/>
</dbReference>
<accession>L0GSN8</accession>
<dbReference type="GO" id="GO:0004803">
    <property type="term" value="F:transposase activity"/>
    <property type="evidence" value="ECO:0007669"/>
    <property type="project" value="InterPro"/>
</dbReference>
<dbReference type="SUPFAM" id="SSF143422">
    <property type="entry name" value="Transposase IS200-like"/>
    <property type="match status" value="1"/>
</dbReference>
<dbReference type="Pfam" id="PF01797">
    <property type="entry name" value="Y1_Tnp"/>
    <property type="match status" value="1"/>
</dbReference>
<reference evidence="2 3" key="1">
    <citation type="submission" date="2011-09" db="EMBL/GenBank/DDBJ databases">
        <title>Complete sequence of chromosome of Thioflavicoccus mobilis 8321.</title>
        <authorList>
            <consortium name="US DOE Joint Genome Institute"/>
            <person name="Lucas S."/>
            <person name="Han J."/>
            <person name="Lapidus A."/>
            <person name="Cheng J.-F."/>
            <person name="Goodwin L."/>
            <person name="Pitluck S."/>
            <person name="Peters L."/>
            <person name="Ovchinnikova G."/>
            <person name="Lu M."/>
            <person name="Detter J.C."/>
            <person name="Han C."/>
            <person name="Tapia R."/>
            <person name="Land M."/>
            <person name="Hauser L."/>
            <person name="Kyrpides N."/>
            <person name="Ivanova N."/>
            <person name="Pagani I."/>
            <person name="Vogl K."/>
            <person name="Liu Z."/>
            <person name="Imhoff J."/>
            <person name="Thiel V."/>
            <person name="Frigaard N.-U."/>
            <person name="Bryant D."/>
            <person name="Woyke T."/>
        </authorList>
    </citation>
    <scope>NUCLEOTIDE SEQUENCE [LARGE SCALE GENOMIC DNA]</scope>
    <source>
        <strain evidence="2 3">8321</strain>
    </source>
</reference>
<gene>
    <name evidence="2" type="ORF">Thimo_0957</name>
</gene>
<evidence type="ECO:0000259" key="1">
    <source>
        <dbReference type="SMART" id="SM01321"/>
    </source>
</evidence>
<dbReference type="Proteomes" id="UP000010816">
    <property type="component" value="Chromosome"/>
</dbReference>
<dbReference type="PATRIC" id="fig|765912.4.peg.930"/>
<feature type="domain" description="Transposase IS200-like" evidence="1">
    <location>
        <begin position="9"/>
        <end position="124"/>
    </location>
</feature>
<dbReference type="eggNOG" id="COG1943">
    <property type="taxonomic scope" value="Bacteria"/>
</dbReference>
<dbReference type="InterPro" id="IPR036515">
    <property type="entry name" value="Transposase_17_sf"/>
</dbReference>
<dbReference type="PANTHER" id="PTHR34322:SF2">
    <property type="entry name" value="TRANSPOSASE IS200-LIKE DOMAIN-CONTAINING PROTEIN"/>
    <property type="match status" value="1"/>
</dbReference>
<dbReference type="GO" id="GO:0006313">
    <property type="term" value="P:DNA transposition"/>
    <property type="evidence" value="ECO:0007669"/>
    <property type="project" value="InterPro"/>
</dbReference>
<evidence type="ECO:0000313" key="3">
    <source>
        <dbReference type="Proteomes" id="UP000010816"/>
    </source>
</evidence>
<sequence length="232" mass="26595">MPRKRRFFLPDVPAHVVQRGHNRQPVFFAEGDRLAYLKWAKEAASRYRCAIHAYVLMNNHVHLLVTPSDAEAISRLMQYVGRRYVPHINRRYGRSGTLWEGRFKASIIETQSYLLACYRYIELNPIRAGIVTAPEDYRWSSYRCNAFGERDEFLTAHAEYLALGRTDSERCGAYRGLFGASEDLAVRERLRVCLRSGTPVGEGAFCAEVERALGRRVGQVARGHLKRALTPF</sequence>